<name>A0A5M8Q5L6_9LECA</name>
<comment type="subunit">
    <text evidence="6">Forms a heterotrimer with H2A.Z-H2B, stabilizing the association of the histone dimer. Also, with a lower affinity, forms a heterotrimer with H2A-H2B.</text>
</comment>
<evidence type="ECO:0000256" key="6">
    <source>
        <dbReference type="ARBA" id="ARBA00025877"/>
    </source>
</evidence>
<comment type="similarity">
    <text evidence="3">Belongs to the CHZ1 family.</text>
</comment>
<keyword evidence="4" id="KW-0143">Chaperone</keyword>
<sequence>MWFPNRLQEPFSDSNSLFPIPSPPKPIDHLPNTVLLKTSLKHNMSSADDQYEVRNDAATGGAPAGDATDNSYTSRTGQSQIPVQKDQAPVEDPIDPATADSDETLARDDAEAIDQSNILDGGRTRGAKPTGTYREPGDEEGLPANDGTSST</sequence>
<evidence type="ECO:0000256" key="1">
    <source>
        <dbReference type="ARBA" id="ARBA00002212"/>
    </source>
</evidence>
<feature type="compositionally biased region" description="Low complexity" evidence="7">
    <location>
        <begin position="56"/>
        <end position="69"/>
    </location>
</feature>
<evidence type="ECO:0000313" key="9">
    <source>
        <dbReference type="EMBL" id="KAA6416399.1"/>
    </source>
</evidence>
<evidence type="ECO:0000313" key="10">
    <source>
        <dbReference type="Proteomes" id="UP000324767"/>
    </source>
</evidence>
<protein>
    <recommendedName>
        <fullName evidence="8">Histone chaperone domain-containing protein</fullName>
    </recommendedName>
</protein>
<evidence type="ECO:0000256" key="7">
    <source>
        <dbReference type="SAM" id="MobiDB-lite"/>
    </source>
</evidence>
<evidence type="ECO:0000259" key="8">
    <source>
        <dbReference type="Pfam" id="PF09649"/>
    </source>
</evidence>
<proteinExistence type="inferred from homology"/>
<evidence type="ECO:0000256" key="3">
    <source>
        <dbReference type="ARBA" id="ARBA00008057"/>
    </source>
</evidence>
<comment type="subcellular location">
    <subcellularLocation>
        <location evidence="2">Nucleus</location>
    </subcellularLocation>
</comment>
<organism evidence="9 10">
    <name type="scientific">Lasallia pustulata</name>
    <dbReference type="NCBI Taxonomy" id="136370"/>
    <lineage>
        <taxon>Eukaryota</taxon>
        <taxon>Fungi</taxon>
        <taxon>Dikarya</taxon>
        <taxon>Ascomycota</taxon>
        <taxon>Pezizomycotina</taxon>
        <taxon>Lecanoromycetes</taxon>
        <taxon>OSLEUM clade</taxon>
        <taxon>Umbilicariomycetidae</taxon>
        <taxon>Umbilicariales</taxon>
        <taxon>Umbilicariaceae</taxon>
        <taxon>Lasallia</taxon>
    </lineage>
</organism>
<dbReference type="Proteomes" id="UP000324767">
    <property type="component" value="Unassembled WGS sequence"/>
</dbReference>
<evidence type="ECO:0000256" key="5">
    <source>
        <dbReference type="ARBA" id="ARBA00023242"/>
    </source>
</evidence>
<evidence type="ECO:0000256" key="4">
    <source>
        <dbReference type="ARBA" id="ARBA00023186"/>
    </source>
</evidence>
<gene>
    <name evidence="9" type="ORF">FRX48_01119</name>
</gene>
<dbReference type="AlphaFoldDB" id="A0A5M8Q5L6"/>
<feature type="region of interest" description="Disordered" evidence="7">
    <location>
        <begin position="1"/>
        <end position="27"/>
    </location>
</feature>
<dbReference type="OrthoDB" id="4357148at2759"/>
<dbReference type="EMBL" id="VXIT01000001">
    <property type="protein sequence ID" value="KAA6416399.1"/>
    <property type="molecule type" value="Genomic_DNA"/>
</dbReference>
<dbReference type="InterPro" id="IPR019098">
    <property type="entry name" value="Histone_chaperone_domain_CHZ"/>
</dbReference>
<comment type="function">
    <text evidence="1">Forms a chaperone-bound H2A.Z-H2B complex that acts as a source for SWR1 complex-dependent H2A to H2A.Z histone replacement in chromatin.</text>
</comment>
<evidence type="ECO:0000256" key="2">
    <source>
        <dbReference type="ARBA" id="ARBA00004123"/>
    </source>
</evidence>
<dbReference type="Pfam" id="PF09649">
    <property type="entry name" value="CHZ"/>
    <property type="match status" value="1"/>
</dbReference>
<comment type="caution">
    <text evidence="9">The sequence shown here is derived from an EMBL/GenBank/DDBJ whole genome shotgun (WGS) entry which is preliminary data.</text>
</comment>
<dbReference type="GO" id="GO:0005634">
    <property type="term" value="C:nucleus"/>
    <property type="evidence" value="ECO:0007669"/>
    <property type="project" value="UniProtKB-SubCell"/>
</dbReference>
<keyword evidence="5" id="KW-0539">Nucleus</keyword>
<feature type="domain" description="Histone chaperone" evidence="8">
    <location>
        <begin position="108"/>
        <end position="128"/>
    </location>
</feature>
<feature type="compositionally biased region" description="Polar residues" evidence="7">
    <location>
        <begin position="70"/>
        <end position="82"/>
    </location>
</feature>
<reference evidence="9 10" key="1">
    <citation type="submission" date="2019-09" db="EMBL/GenBank/DDBJ databases">
        <title>The hologenome of the rock-dwelling lichen Lasallia pustulata.</title>
        <authorList>
            <person name="Greshake Tzovaras B."/>
            <person name="Segers F."/>
            <person name="Bicker A."/>
            <person name="Dal Grande F."/>
            <person name="Otte J."/>
            <person name="Hankeln T."/>
            <person name="Schmitt I."/>
            <person name="Ebersberger I."/>
        </authorList>
    </citation>
    <scope>NUCLEOTIDE SEQUENCE [LARGE SCALE GENOMIC DNA]</scope>
    <source>
        <strain evidence="9">A1-1</strain>
    </source>
</reference>
<accession>A0A5M8Q5L6</accession>
<feature type="region of interest" description="Disordered" evidence="7">
    <location>
        <begin position="46"/>
        <end position="151"/>
    </location>
</feature>